<dbReference type="InterPro" id="IPR039426">
    <property type="entry name" value="TonB-dep_rcpt-like"/>
</dbReference>
<protein>
    <submittedName>
        <fullName evidence="19">Rhizobactin receptor</fullName>
    </submittedName>
</protein>
<evidence type="ECO:0000256" key="13">
    <source>
        <dbReference type="ARBA" id="ARBA00023237"/>
    </source>
</evidence>
<dbReference type="EMBL" id="LDPZ01000062">
    <property type="protein sequence ID" value="KTQ85280.1"/>
    <property type="molecule type" value="Genomic_DNA"/>
</dbReference>
<feature type="domain" description="TonB-dependent receptor-like beta-barrel" evidence="17">
    <location>
        <begin position="270"/>
        <end position="718"/>
    </location>
</feature>
<evidence type="ECO:0000256" key="8">
    <source>
        <dbReference type="ARBA" id="ARBA00023004"/>
    </source>
</evidence>
<keyword evidence="6 14" id="KW-0812">Transmembrane</keyword>
<evidence type="ECO:0000256" key="15">
    <source>
        <dbReference type="RuleBase" id="RU003357"/>
    </source>
</evidence>
<dbReference type="Pfam" id="PF07715">
    <property type="entry name" value="Plug"/>
    <property type="match status" value="1"/>
</dbReference>
<comment type="similarity">
    <text evidence="2 14 15">Belongs to the TonB-dependent receptor family.</text>
</comment>
<evidence type="ECO:0000256" key="5">
    <source>
        <dbReference type="ARBA" id="ARBA00022496"/>
    </source>
</evidence>
<dbReference type="Pfam" id="PF00593">
    <property type="entry name" value="TonB_dep_Rec_b-barrel"/>
    <property type="match status" value="1"/>
</dbReference>
<evidence type="ECO:0000259" key="18">
    <source>
        <dbReference type="Pfam" id="PF07715"/>
    </source>
</evidence>
<feature type="chain" id="PRO_5008041708" evidence="16">
    <location>
        <begin position="33"/>
        <end position="761"/>
    </location>
</feature>
<dbReference type="NCBIfam" id="TIGR01783">
    <property type="entry name" value="TonB-siderophor"/>
    <property type="match status" value="1"/>
</dbReference>
<dbReference type="InterPro" id="IPR010105">
    <property type="entry name" value="TonB_sidphr_rcpt"/>
</dbReference>
<dbReference type="Proteomes" id="UP000078272">
    <property type="component" value="Unassembled WGS sequence"/>
</dbReference>
<reference evidence="19 20" key="1">
    <citation type="journal article" date="2016" name="Front. Microbiol.">
        <title>Genomic Resource of Rice Seed Associated Bacteria.</title>
        <authorList>
            <person name="Midha S."/>
            <person name="Bansal K."/>
            <person name="Sharma S."/>
            <person name="Kumar N."/>
            <person name="Patil P.P."/>
            <person name="Chaudhry V."/>
            <person name="Patil P.B."/>
        </authorList>
    </citation>
    <scope>NUCLEOTIDE SEQUENCE [LARGE SCALE GENOMIC DNA]</scope>
    <source>
        <strain evidence="19 20">NS226</strain>
    </source>
</reference>
<keyword evidence="5" id="KW-0410">Iron transport</keyword>
<keyword evidence="3 14" id="KW-0813">Transport</keyword>
<evidence type="ECO:0000259" key="17">
    <source>
        <dbReference type="Pfam" id="PF00593"/>
    </source>
</evidence>
<dbReference type="RefSeq" id="WP_058636504.1">
    <property type="nucleotide sequence ID" value="NZ_LDPZ01000062.1"/>
</dbReference>
<evidence type="ECO:0000256" key="14">
    <source>
        <dbReference type="PROSITE-ProRule" id="PRU01360"/>
    </source>
</evidence>
<keyword evidence="7 16" id="KW-0732">Signal</keyword>
<sequence length="761" mass="82381">MPPLSARRRALRRSISLVALGCALTLSFSATAQETVAGAAEQTAPAAVGTGDASVLLDPIVVTGSRAPQRLSETARTVYVVEGREIEARVRSGQTLQQALGQDVPSYDAASSGARTSYGQNLRGRPALVLIDGVSLNSARGLYRQFDSIDPFNIARVEILSGATSLYGGNATGGIINIITKKGRDAKPDLGGEAMVGAESGFRGSRDGDGKLAGALTYNDDLWDARLSIAGNKTRAFYDGSGTILVPDITQTSLAFNERVDLFGTAGLQIDESRRAEISAQHYRSEQDSDYGLFFGTNFAALRNPRLFETRQGYQSDVQPATRRTGVNGSYTDSDFLGQELLVQAFWRTESIDFHPFPVTVPLFYFNATEQDTNFYGFKAAMVSKPLEGLRITYGIDGDRDEFSSSQAVFDSRIAARSGALDMRRVGELGLYPAIDVSTIAGFAEVSYEATDALTLTGGVRYQYVDTKVADFVAAAAQVNNFFGRGTSADAIPGGSVSYDDLLFNAGATYRFDDRSQVYANFSQGFELPDPSRYYGLGTYSLVGNRQVLRSSVNVADSALQSIKTNAYEVGYRYADGILSAEAAAYYSLSDRTIQLNRQTLNISLLDQDRRAYGVEGRLGLQLGHGFDAGVLGNLVQTEVDQNGDWRRASVGDASTSKLGGHIGWTDDITSVRLEGQHVFSLSDAAGFEIKGYTLFDLMGSHRFETADTTLNFGIQNLFDKDYTTIWGQRAVALYGSLADKSVFDYKGRGRTFAISLSKEF</sequence>
<evidence type="ECO:0000256" key="7">
    <source>
        <dbReference type="ARBA" id="ARBA00022729"/>
    </source>
</evidence>
<accession>A0A175R5N8</accession>
<evidence type="ECO:0000256" key="2">
    <source>
        <dbReference type="ARBA" id="ARBA00009810"/>
    </source>
</evidence>
<evidence type="ECO:0000256" key="1">
    <source>
        <dbReference type="ARBA" id="ARBA00004571"/>
    </source>
</evidence>
<evidence type="ECO:0000256" key="10">
    <source>
        <dbReference type="ARBA" id="ARBA00023077"/>
    </source>
</evidence>
<dbReference type="Gene3D" id="2.170.130.10">
    <property type="entry name" value="TonB-dependent receptor, plug domain"/>
    <property type="match status" value="1"/>
</dbReference>
<dbReference type="InterPro" id="IPR037066">
    <property type="entry name" value="Plug_dom_sf"/>
</dbReference>
<evidence type="ECO:0000256" key="12">
    <source>
        <dbReference type="ARBA" id="ARBA00023170"/>
    </source>
</evidence>
<evidence type="ECO:0000256" key="11">
    <source>
        <dbReference type="ARBA" id="ARBA00023136"/>
    </source>
</evidence>
<feature type="signal peptide" evidence="16">
    <location>
        <begin position="1"/>
        <end position="32"/>
    </location>
</feature>
<organism evidence="19 20">
    <name type="scientific">Aureimonas ureilytica</name>
    <dbReference type="NCBI Taxonomy" id="401562"/>
    <lineage>
        <taxon>Bacteria</taxon>
        <taxon>Pseudomonadati</taxon>
        <taxon>Pseudomonadota</taxon>
        <taxon>Alphaproteobacteria</taxon>
        <taxon>Hyphomicrobiales</taxon>
        <taxon>Aurantimonadaceae</taxon>
        <taxon>Aureimonas</taxon>
    </lineage>
</organism>
<keyword evidence="10 15" id="KW-0798">TonB box</keyword>
<proteinExistence type="inferred from homology"/>
<name>A0A175R5N8_9HYPH</name>
<evidence type="ECO:0000256" key="6">
    <source>
        <dbReference type="ARBA" id="ARBA00022692"/>
    </source>
</evidence>
<dbReference type="AlphaFoldDB" id="A0A175R5N8"/>
<dbReference type="GO" id="GO:0044718">
    <property type="term" value="P:siderophore transmembrane transport"/>
    <property type="evidence" value="ECO:0007669"/>
    <property type="project" value="TreeGrafter"/>
</dbReference>
<dbReference type="PROSITE" id="PS52016">
    <property type="entry name" value="TONB_DEPENDENT_REC_3"/>
    <property type="match status" value="1"/>
</dbReference>
<dbReference type="STRING" id="401562.NS365_07545"/>
<dbReference type="CDD" id="cd01347">
    <property type="entry name" value="ligand_gated_channel"/>
    <property type="match status" value="1"/>
</dbReference>
<keyword evidence="4 14" id="KW-1134">Transmembrane beta strand</keyword>
<keyword evidence="12 19" id="KW-0675">Receptor</keyword>
<keyword evidence="9" id="KW-0406">Ion transport</keyword>
<evidence type="ECO:0000256" key="9">
    <source>
        <dbReference type="ARBA" id="ARBA00023065"/>
    </source>
</evidence>
<dbReference type="GO" id="GO:0038023">
    <property type="term" value="F:signaling receptor activity"/>
    <property type="evidence" value="ECO:0007669"/>
    <property type="project" value="InterPro"/>
</dbReference>
<dbReference type="PANTHER" id="PTHR30069:SF42">
    <property type="entry name" value="FERRIC AEROBACTIN RECEPTOR"/>
    <property type="match status" value="1"/>
</dbReference>
<dbReference type="Gene3D" id="2.40.170.20">
    <property type="entry name" value="TonB-dependent receptor, beta-barrel domain"/>
    <property type="match status" value="1"/>
</dbReference>
<dbReference type="InterPro" id="IPR012910">
    <property type="entry name" value="Plug_dom"/>
</dbReference>
<evidence type="ECO:0000256" key="4">
    <source>
        <dbReference type="ARBA" id="ARBA00022452"/>
    </source>
</evidence>
<keyword evidence="11 14" id="KW-0472">Membrane</keyword>
<evidence type="ECO:0000256" key="16">
    <source>
        <dbReference type="SAM" id="SignalP"/>
    </source>
</evidence>
<evidence type="ECO:0000313" key="20">
    <source>
        <dbReference type="Proteomes" id="UP000078272"/>
    </source>
</evidence>
<evidence type="ECO:0000313" key="19">
    <source>
        <dbReference type="EMBL" id="KTQ85280.1"/>
    </source>
</evidence>
<dbReference type="PANTHER" id="PTHR30069">
    <property type="entry name" value="TONB-DEPENDENT OUTER MEMBRANE RECEPTOR"/>
    <property type="match status" value="1"/>
</dbReference>
<dbReference type="GO" id="GO:0009279">
    <property type="term" value="C:cell outer membrane"/>
    <property type="evidence" value="ECO:0007669"/>
    <property type="project" value="UniProtKB-SubCell"/>
</dbReference>
<dbReference type="PATRIC" id="fig|401562.3.peg.4475"/>
<comment type="caution">
    <text evidence="19">The sequence shown here is derived from an EMBL/GenBank/DDBJ whole genome shotgun (WGS) entry which is preliminary data.</text>
</comment>
<dbReference type="OrthoDB" id="9760333at2"/>
<evidence type="ECO:0000256" key="3">
    <source>
        <dbReference type="ARBA" id="ARBA00022448"/>
    </source>
</evidence>
<dbReference type="GO" id="GO:0015344">
    <property type="term" value="F:siderophore uptake transmembrane transporter activity"/>
    <property type="evidence" value="ECO:0007669"/>
    <property type="project" value="TreeGrafter"/>
</dbReference>
<dbReference type="SUPFAM" id="SSF56935">
    <property type="entry name" value="Porins"/>
    <property type="match status" value="1"/>
</dbReference>
<dbReference type="FunFam" id="2.40.170.20:FF:000007">
    <property type="entry name" value="Ferric aerobactin receptor"/>
    <property type="match status" value="1"/>
</dbReference>
<comment type="subcellular location">
    <subcellularLocation>
        <location evidence="1 14">Cell outer membrane</location>
        <topology evidence="1 14">Multi-pass membrane protein</topology>
    </subcellularLocation>
</comment>
<keyword evidence="13 14" id="KW-0998">Cell outer membrane</keyword>
<keyword evidence="8" id="KW-0408">Iron</keyword>
<feature type="domain" description="TonB-dependent receptor plug" evidence="18">
    <location>
        <begin position="71"/>
        <end position="175"/>
    </location>
</feature>
<gene>
    <name evidence="19" type="ORF">NS226_20250</name>
</gene>
<dbReference type="InterPro" id="IPR000531">
    <property type="entry name" value="Beta-barrel_TonB"/>
</dbReference>
<dbReference type="InterPro" id="IPR036942">
    <property type="entry name" value="Beta-barrel_TonB_sf"/>
</dbReference>